<proteinExistence type="predicted"/>
<sequence length="125" mass="12540">MKLLIAAALLALMSASGARGNCGIATPPDSCEEAKQCTKYLTGVDFKGGSTRSVITAGLCTSPPPEITAATACLTDGAGLGAKAPGTGAYPCSSFAVQSYSFGCKGESYTCWMLFCTGCSRSASA</sequence>
<organism evidence="2 3">
    <name type="scientific">Chlorella sorokiniana</name>
    <name type="common">Freshwater green alga</name>
    <dbReference type="NCBI Taxonomy" id="3076"/>
    <lineage>
        <taxon>Eukaryota</taxon>
        <taxon>Viridiplantae</taxon>
        <taxon>Chlorophyta</taxon>
        <taxon>core chlorophytes</taxon>
        <taxon>Trebouxiophyceae</taxon>
        <taxon>Chlorellales</taxon>
        <taxon>Chlorellaceae</taxon>
        <taxon>Chlorella clade</taxon>
        <taxon>Chlorella</taxon>
    </lineage>
</organism>
<feature type="chain" id="PRO_5015159346" evidence="1">
    <location>
        <begin position="21"/>
        <end position="125"/>
    </location>
</feature>
<evidence type="ECO:0000313" key="3">
    <source>
        <dbReference type="Proteomes" id="UP000239899"/>
    </source>
</evidence>
<gene>
    <name evidence="2" type="ORF">C2E21_7068</name>
</gene>
<accession>A0A2P6TIY3</accession>
<dbReference type="AlphaFoldDB" id="A0A2P6TIY3"/>
<feature type="signal peptide" evidence="1">
    <location>
        <begin position="1"/>
        <end position="20"/>
    </location>
</feature>
<name>A0A2P6TIY3_CHLSO</name>
<comment type="caution">
    <text evidence="2">The sequence shown here is derived from an EMBL/GenBank/DDBJ whole genome shotgun (WGS) entry which is preliminary data.</text>
</comment>
<dbReference type="EMBL" id="LHPG02000014">
    <property type="protein sequence ID" value="PRW39179.1"/>
    <property type="molecule type" value="Genomic_DNA"/>
</dbReference>
<evidence type="ECO:0000256" key="1">
    <source>
        <dbReference type="SAM" id="SignalP"/>
    </source>
</evidence>
<protein>
    <submittedName>
        <fullName evidence="2">Outer dense fiber 3-like</fullName>
    </submittedName>
</protein>
<dbReference type="Proteomes" id="UP000239899">
    <property type="component" value="Unassembled WGS sequence"/>
</dbReference>
<keyword evidence="1" id="KW-0732">Signal</keyword>
<evidence type="ECO:0000313" key="2">
    <source>
        <dbReference type="EMBL" id="PRW39179.1"/>
    </source>
</evidence>
<reference evidence="2 3" key="1">
    <citation type="journal article" date="2018" name="Plant J.">
        <title>Genome sequences of Chlorella sorokiniana UTEX 1602 and Micractinium conductrix SAG 241.80: implications to maltose excretion by a green alga.</title>
        <authorList>
            <person name="Arriola M.B."/>
            <person name="Velmurugan N."/>
            <person name="Zhang Y."/>
            <person name="Plunkett M.H."/>
            <person name="Hondzo H."/>
            <person name="Barney B.M."/>
        </authorList>
    </citation>
    <scope>NUCLEOTIDE SEQUENCE [LARGE SCALE GENOMIC DNA]</scope>
    <source>
        <strain evidence="3">UTEX 1602</strain>
    </source>
</reference>
<keyword evidence="3" id="KW-1185">Reference proteome</keyword>